<evidence type="ECO:0000313" key="2">
    <source>
        <dbReference type="EMBL" id="MBC1509403.1"/>
    </source>
</evidence>
<feature type="transmembrane region" description="Helical" evidence="1">
    <location>
        <begin position="38"/>
        <end position="57"/>
    </location>
</feature>
<reference evidence="2 3" key="1">
    <citation type="submission" date="2020-03" db="EMBL/GenBank/DDBJ databases">
        <title>Soil Listeria distribution.</title>
        <authorList>
            <person name="Liao J."/>
            <person name="Wiedmann M."/>
        </authorList>
    </citation>
    <scope>NUCLEOTIDE SEQUENCE [LARGE SCALE GENOMIC DNA]</scope>
    <source>
        <strain evidence="2 3">FSL L7-1515</strain>
    </source>
</reference>
<accession>A0ABR6SUP6</accession>
<name>A0ABR6SUP6_9LIST</name>
<evidence type="ECO:0000256" key="1">
    <source>
        <dbReference type="SAM" id="Phobius"/>
    </source>
</evidence>
<evidence type="ECO:0000313" key="3">
    <source>
        <dbReference type="Proteomes" id="UP000587800"/>
    </source>
</evidence>
<sequence length="75" mass="8262">MNQIADTSTALAAVQGLVAGLLWVFVIVFVVKHLAKFNLLKIVMLFASAGVVHWLIYNYSRVSEFVDMGLGLFGF</sequence>
<feature type="transmembrane region" description="Helical" evidence="1">
    <location>
        <begin position="12"/>
        <end position="31"/>
    </location>
</feature>
<proteinExistence type="predicted"/>
<keyword evidence="1" id="KW-1133">Transmembrane helix</keyword>
<comment type="caution">
    <text evidence="2">The sequence shown here is derived from an EMBL/GenBank/DDBJ whole genome shotgun (WGS) entry which is preliminary data.</text>
</comment>
<dbReference type="EMBL" id="JAASUB010000006">
    <property type="protein sequence ID" value="MBC1509403.1"/>
    <property type="molecule type" value="Genomic_DNA"/>
</dbReference>
<protein>
    <submittedName>
        <fullName evidence="2">Uncharacterized protein</fullName>
    </submittedName>
</protein>
<gene>
    <name evidence="2" type="ORF">HCJ59_05795</name>
</gene>
<keyword evidence="1" id="KW-0472">Membrane</keyword>
<organism evidence="2 3">
    <name type="scientific">Listeria immobilis</name>
    <dbReference type="NCBI Taxonomy" id="2713502"/>
    <lineage>
        <taxon>Bacteria</taxon>
        <taxon>Bacillati</taxon>
        <taxon>Bacillota</taxon>
        <taxon>Bacilli</taxon>
        <taxon>Bacillales</taxon>
        <taxon>Listeriaceae</taxon>
        <taxon>Listeria</taxon>
    </lineage>
</organism>
<dbReference type="Proteomes" id="UP000587800">
    <property type="component" value="Unassembled WGS sequence"/>
</dbReference>
<keyword evidence="3" id="KW-1185">Reference proteome</keyword>
<dbReference type="RefSeq" id="WP_185395604.1">
    <property type="nucleotide sequence ID" value="NZ_JAASTU010000029.1"/>
</dbReference>
<keyword evidence="1" id="KW-0812">Transmembrane</keyword>